<sequence length="86" mass="9481">MEKSTDVEPVPYRGLCPGLDPVSRLRYTRAMKRQGTQRGQGGTDDKEARLKAALKANLARRKAQARARKTPADATSQDKSTPPNED</sequence>
<feature type="compositionally biased region" description="Basic residues" evidence="1">
    <location>
        <begin position="58"/>
        <end position="69"/>
    </location>
</feature>
<dbReference type="AlphaFoldDB" id="A0A222EAC6"/>
<name>A0A222EAC6_9RHOB</name>
<reference evidence="2 3" key="1">
    <citation type="submission" date="2017-07" db="EMBL/GenBank/DDBJ databases">
        <title>Genome Sequence of Antarctobacter heliothermus Strain SMS3 Isolated from a culture of the Diatom Skeletonema marinoi.</title>
        <authorList>
            <person name="Topel M."/>
            <person name="Pinder M.I.M."/>
            <person name="Johansson O.N."/>
            <person name="Kourtchenko O."/>
            <person name="Godhe A."/>
            <person name="Clarke A.K."/>
        </authorList>
    </citation>
    <scope>NUCLEOTIDE SEQUENCE [LARGE SCALE GENOMIC DNA]</scope>
    <source>
        <strain evidence="2 3">SMS3</strain>
    </source>
</reference>
<feature type="region of interest" description="Disordered" evidence="1">
    <location>
        <begin position="1"/>
        <end position="20"/>
    </location>
</feature>
<proteinExistence type="predicted"/>
<feature type="compositionally biased region" description="Polar residues" evidence="1">
    <location>
        <begin position="73"/>
        <end position="86"/>
    </location>
</feature>
<evidence type="ECO:0000313" key="2">
    <source>
        <dbReference type="EMBL" id="ASP22988.1"/>
    </source>
</evidence>
<evidence type="ECO:0000256" key="1">
    <source>
        <dbReference type="SAM" id="MobiDB-lite"/>
    </source>
</evidence>
<organism evidence="2 3">
    <name type="scientific">Antarctobacter heliothermus</name>
    <dbReference type="NCBI Taxonomy" id="74033"/>
    <lineage>
        <taxon>Bacteria</taxon>
        <taxon>Pseudomonadati</taxon>
        <taxon>Pseudomonadota</taxon>
        <taxon>Alphaproteobacteria</taxon>
        <taxon>Rhodobacterales</taxon>
        <taxon>Roseobacteraceae</taxon>
        <taxon>Antarctobacter</taxon>
    </lineage>
</organism>
<protein>
    <submittedName>
        <fullName evidence="2">Uncharacterized protein</fullName>
    </submittedName>
</protein>
<gene>
    <name evidence="2" type="ORF">ANTHELSMS3_04386</name>
</gene>
<feature type="region of interest" description="Disordered" evidence="1">
    <location>
        <begin position="57"/>
        <end position="86"/>
    </location>
</feature>
<evidence type="ECO:0000313" key="3">
    <source>
        <dbReference type="Proteomes" id="UP000203589"/>
    </source>
</evidence>
<dbReference type="EMBL" id="CP022540">
    <property type="protein sequence ID" value="ASP22988.1"/>
    <property type="molecule type" value="Genomic_DNA"/>
</dbReference>
<dbReference type="KEGG" id="aht:ANTHELSMS3_04386"/>
<accession>A0A222EAC6</accession>
<keyword evidence="3" id="KW-1185">Reference proteome</keyword>
<dbReference type="RefSeq" id="WP_094036675.1">
    <property type="nucleotide sequence ID" value="NZ_CP022540.1"/>
</dbReference>
<dbReference type="Proteomes" id="UP000203589">
    <property type="component" value="Chromosome"/>
</dbReference>